<dbReference type="AlphaFoldDB" id="A0A6A6P570"/>
<dbReference type="InterPro" id="IPR002575">
    <property type="entry name" value="Aminoglycoside_PTrfase"/>
</dbReference>
<gene>
    <name evidence="2" type="ORF">BDY21DRAFT_384977</name>
</gene>
<dbReference type="OrthoDB" id="10003767at2759"/>
<dbReference type="Gene3D" id="3.30.200.20">
    <property type="entry name" value="Phosphorylase Kinase, domain 1"/>
    <property type="match status" value="1"/>
</dbReference>
<sequence length="538" mass="60683">MFRLGRASIVFNQLKIRVSPRPFFSSFPSSAFATTCPLPRRALCTMVESQDNLFDYTSGRWVYNDALHHKERKVAFDVDGLRRLAAESVDQNLTDVVSLTKLAEGGFNRTFVVALRGGRQVVARIPYPVTGPNYYAVASEVATIEYLRSRGIPAPEIYGYSADSDNAAGTPYILMEFVQGAKLSEVWPGLGDQEVISVKVAPGLGVPLEDRRFCVGPDTKLALWYGRRTELDVHRGPYQSAEAALAAPAHKEIAYLKRFGQPLLPLRRERRPSYKYQPQSPSYHVENLERYLSITSSLVPKDPALSRFCIRHPDLQPNNIFVSRSPDSGCDVVSLFDWQHTSILPNHGDSVSQSMMPPSLPENFNELRGAKRASEVYLYRLRLVHYHYVTSTKECNQLHYAAFTDDLYALRGRLFLHAGAPWEGESSELRAALIQATERWDELTGGGVPCPFGFDAKDLREMAELNKELSQASRGFEFIQSVCGVGEDGWVPTEDYEFAVASLKERKEQALGWAESAKEREEVMAHWPWDDMNEEMYM</sequence>
<evidence type="ECO:0000313" key="2">
    <source>
        <dbReference type="EMBL" id="KAF2459141.1"/>
    </source>
</evidence>
<feature type="domain" description="Aminoglycoside phosphotransferase" evidence="1">
    <location>
        <begin position="99"/>
        <end position="188"/>
    </location>
</feature>
<dbReference type="EMBL" id="MU001676">
    <property type="protein sequence ID" value="KAF2459141.1"/>
    <property type="molecule type" value="Genomic_DNA"/>
</dbReference>
<evidence type="ECO:0000313" key="3">
    <source>
        <dbReference type="Proteomes" id="UP000799766"/>
    </source>
</evidence>
<keyword evidence="2" id="KW-0418">Kinase</keyword>
<keyword evidence="2" id="KW-0808">Transferase</keyword>
<dbReference type="SUPFAM" id="SSF56112">
    <property type="entry name" value="Protein kinase-like (PK-like)"/>
    <property type="match status" value="1"/>
</dbReference>
<dbReference type="GO" id="GO:0016301">
    <property type="term" value="F:kinase activity"/>
    <property type="evidence" value="ECO:0007669"/>
    <property type="project" value="UniProtKB-KW"/>
</dbReference>
<name>A0A6A6P570_9PEZI</name>
<dbReference type="Proteomes" id="UP000799766">
    <property type="component" value="Unassembled WGS sequence"/>
</dbReference>
<protein>
    <submittedName>
        <fullName evidence="2">Kinase-like domain-containing protein</fullName>
    </submittedName>
</protein>
<dbReference type="PANTHER" id="PTHR36091">
    <property type="entry name" value="ALTERED INHERITANCE OF MITOCHONDRIA PROTEIN 9, MITOCHONDRIAL"/>
    <property type="match status" value="1"/>
</dbReference>
<keyword evidence="3" id="KW-1185">Reference proteome</keyword>
<evidence type="ECO:0000259" key="1">
    <source>
        <dbReference type="Pfam" id="PF01636"/>
    </source>
</evidence>
<accession>A0A6A6P570</accession>
<dbReference type="InterPro" id="IPR051035">
    <property type="entry name" value="Mito_inheritance_9"/>
</dbReference>
<reference evidence="2" key="1">
    <citation type="journal article" date="2020" name="Stud. Mycol.">
        <title>101 Dothideomycetes genomes: a test case for predicting lifestyles and emergence of pathogens.</title>
        <authorList>
            <person name="Haridas S."/>
            <person name="Albert R."/>
            <person name="Binder M."/>
            <person name="Bloem J."/>
            <person name="Labutti K."/>
            <person name="Salamov A."/>
            <person name="Andreopoulos B."/>
            <person name="Baker S."/>
            <person name="Barry K."/>
            <person name="Bills G."/>
            <person name="Bluhm B."/>
            <person name="Cannon C."/>
            <person name="Castanera R."/>
            <person name="Culley D."/>
            <person name="Daum C."/>
            <person name="Ezra D."/>
            <person name="Gonzalez J."/>
            <person name="Henrissat B."/>
            <person name="Kuo A."/>
            <person name="Liang C."/>
            <person name="Lipzen A."/>
            <person name="Lutzoni F."/>
            <person name="Magnuson J."/>
            <person name="Mondo S."/>
            <person name="Nolan M."/>
            <person name="Ohm R."/>
            <person name="Pangilinan J."/>
            <person name="Park H.-J."/>
            <person name="Ramirez L."/>
            <person name="Alfaro M."/>
            <person name="Sun H."/>
            <person name="Tritt A."/>
            <person name="Yoshinaga Y."/>
            <person name="Zwiers L.-H."/>
            <person name="Turgeon B."/>
            <person name="Goodwin S."/>
            <person name="Spatafora J."/>
            <person name="Crous P."/>
            <person name="Grigoriev I."/>
        </authorList>
    </citation>
    <scope>NUCLEOTIDE SEQUENCE</scope>
    <source>
        <strain evidence="2">ATCC 16933</strain>
    </source>
</reference>
<dbReference type="InterPro" id="IPR011009">
    <property type="entry name" value="Kinase-like_dom_sf"/>
</dbReference>
<dbReference type="Pfam" id="PF01636">
    <property type="entry name" value="APH"/>
    <property type="match status" value="1"/>
</dbReference>
<proteinExistence type="predicted"/>
<organism evidence="2 3">
    <name type="scientific">Lineolata rhizophorae</name>
    <dbReference type="NCBI Taxonomy" id="578093"/>
    <lineage>
        <taxon>Eukaryota</taxon>
        <taxon>Fungi</taxon>
        <taxon>Dikarya</taxon>
        <taxon>Ascomycota</taxon>
        <taxon>Pezizomycotina</taxon>
        <taxon>Dothideomycetes</taxon>
        <taxon>Dothideomycetes incertae sedis</taxon>
        <taxon>Lineolatales</taxon>
        <taxon>Lineolataceae</taxon>
        <taxon>Lineolata</taxon>
    </lineage>
</organism>
<dbReference type="GO" id="GO:0005739">
    <property type="term" value="C:mitochondrion"/>
    <property type="evidence" value="ECO:0007669"/>
    <property type="project" value="TreeGrafter"/>
</dbReference>
<dbReference type="PANTHER" id="PTHR36091:SF2">
    <property type="entry name" value="AMINOGLYCOSIDE PHOSPHOTRANSFERASE DOMAIN-CONTAINING PROTEIN"/>
    <property type="match status" value="1"/>
</dbReference>